<accession>F0UTA4</accession>
<sequence length="110" mass="12444">MLESSGSHEWRSGHVSVILEADRRSAQAPIVFVQASERLMSRTPADWHKLALAISATELRFVTMAQGRLLTFENVVRESRVTPWMESSCRLIVEGMSDSSSQNDEVEFEF</sequence>
<dbReference type="Proteomes" id="UP000008142">
    <property type="component" value="Unassembled WGS sequence"/>
</dbReference>
<proteinExistence type="predicted"/>
<dbReference type="EMBL" id="DS990642">
    <property type="protein sequence ID" value="EGC49131.1"/>
    <property type="molecule type" value="Genomic_DNA"/>
</dbReference>
<protein>
    <submittedName>
        <fullName evidence="1">Predicted protein</fullName>
    </submittedName>
</protein>
<gene>
    <name evidence="1" type="ORF">HCEG_08346</name>
</gene>
<evidence type="ECO:0000313" key="2">
    <source>
        <dbReference type="Proteomes" id="UP000008142"/>
    </source>
</evidence>
<reference evidence="2" key="1">
    <citation type="submission" date="2008-07" db="EMBL/GenBank/DDBJ databases">
        <title>Annotation of Ajellomyces capsulatus strain H88.</title>
        <authorList>
            <person name="Champion M."/>
            <person name="Cuomo C."/>
            <person name="Ma L.-J."/>
            <person name="Henn M.R."/>
            <person name="Sil A."/>
            <person name="Goldman B."/>
            <person name="Young S.K."/>
            <person name="Kodira C.D."/>
            <person name="Zeng Q."/>
            <person name="Koehrsen M."/>
            <person name="Alvarado L."/>
            <person name="Berlin A."/>
            <person name="Borenstein D."/>
            <person name="Chen Z."/>
            <person name="Engels R."/>
            <person name="Freedman E."/>
            <person name="Gellesch M."/>
            <person name="Goldberg J."/>
            <person name="Griggs A."/>
            <person name="Gujja S."/>
            <person name="Heiman D."/>
            <person name="Hepburn T."/>
            <person name="Howarth C."/>
            <person name="Jen D."/>
            <person name="Larson L."/>
            <person name="Lewis B."/>
            <person name="Mehta T."/>
            <person name="Park D."/>
            <person name="Pearson M."/>
            <person name="Roberts A."/>
            <person name="Saif S."/>
            <person name="Shea T."/>
            <person name="Shenoy N."/>
            <person name="Sisk P."/>
            <person name="Stolte C."/>
            <person name="Sykes S."/>
            <person name="Walk T."/>
            <person name="White J."/>
            <person name="Yandava C."/>
            <person name="Klein B."/>
            <person name="McEwen J.G."/>
            <person name="Puccia R."/>
            <person name="Goldman G.H."/>
            <person name="Felipe M.S."/>
            <person name="Nino-Vega G."/>
            <person name="San-Blas G."/>
            <person name="Taylor J."/>
            <person name="Mendoza L."/>
            <person name="Galagan J."/>
            <person name="Nusbaum C."/>
            <person name="Birren B."/>
        </authorList>
    </citation>
    <scope>NUCLEOTIDE SEQUENCE [LARGE SCALE GENOMIC DNA]</scope>
    <source>
        <strain evidence="2">H88</strain>
    </source>
</reference>
<dbReference type="AlphaFoldDB" id="F0UTA4"/>
<dbReference type="HOGENOM" id="CLU_2170305_0_0_1"/>
<evidence type="ECO:0000313" key="1">
    <source>
        <dbReference type="EMBL" id="EGC49131.1"/>
    </source>
</evidence>
<name>F0UTA4_AJEC8</name>
<organism evidence="2">
    <name type="scientific">Ajellomyces capsulatus (strain H88)</name>
    <name type="common">Darling's disease fungus</name>
    <name type="synonym">Histoplasma capsulatum</name>
    <dbReference type="NCBI Taxonomy" id="544711"/>
    <lineage>
        <taxon>Eukaryota</taxon>
        <taxon>Fungi</taxon>
        <taxon>Dikarya</taxon>
        <taxon>Ascomycota</taxon>
        <taxon>Pezizomycotina</taxon>
        <taxon>Eurotiomycetes</taxon>
        <taxon>Eurotiomycetidae</taxon>
        <taxon>Onygenales</taxon>
        <taxon>Ajellomycetaceae</taxon>
        <taxon>Histoplasma</taxon>
    </lineage>
</organism>